<evidence type="ECO:0000256" key="3">
    <source>
        <dbReference type="ARBA" id="ARBA00023163"/>
    </source>
</evidence>
<organism evidence="5 6">
    <name type="scientific">Quadrisphaera setariae</name>
    <dbReference type="NCBI Taxonomy" id="2593304"/>
    <lineage>
        <taxon>Bacteria</taxon>
        <taxon>Bacillati</taxon>
        <taxon>Actinomycetota</taxon>
        <taxon>Actinomycetes</taxon>
        <taxon>Kineosporiales</taxon>
        <taxon>Kineosporiaceae</taxon>
        <taxon>Quadrisphaera</taxon>
    </lineage>
</organism>
<evidence type="ECO:0000259" key="4">
    <source>
        <dbReference type="PROSITE" id="PS01124"/>
    </source>
</evidence>
<dbReference type="PROSITE" id="PS01124">
    <property type="entry name" value="HTH_ARAC_FAMILY_2"/>
    <property type="match status" value="1"/>
</dbReference>
<evidence type="ECO:0000256" key="1">
    <source>
        <dbReference type="ARBA" id="ARBA00023015"/>
    </source>
</evidence>
<keyword evidence="6" id="KW-1185">Reference proteome</keyword>
<comment type="caution">
    <text evidence="5">The sequence shown here is derived from an EMBL/GenBank/DDBJ whole genome shotgun (WGS) entry which is preliminary data.</text>
</comment>
<dbReference type="RefSeq" id="WP_147925619.1">
    <property type="nucleotide sequence ID" value="NZ_VKAC01000003.1"/>
</dbReference>
<sequence length="62" mass="6722">MTLGGYLLGCRLAEARRLLLTTDASTADVAHAAGFGSQSSFYDHFTRQTGTTPAAYRRGRQQ</sequence>
<proteinExistence type="predicted"/>
<dbReference type="Gene3D" id="1.10.10.60">
    <property type="entry name" value="Homeodomain-like"/>
    <property type="match status" value="1"/>
</dbReference>
<dbReference type="GO" id="GO:0003700">
    <property type="term" value="F:DNA-binding transcription factor activity"/>
    <property type="evidence" value="ECO:0007669"/>
    <property type="project" value="InterPro"/>
</dbReference>
<evidence type="ECO:0000256" key="2">
    <source>
        <dbReference type="ARBA" id="ARBA00023125"/>
    </source>
</evidence>
<keyword evidence="1" id="KW-0805">Transcription regulation</keyword>
<dbReference type="PANTHER" id="PTHR43280">
    <property type="entry name" value="ARAC-FAMILY TRANSCRIPTIONAL REGULATOR"/>
    <property type="match status" value="1"/>
</dbReference>
<keyword evidence="2" id="KW-0238">DNA-binding</keyword>
<feature type="domain" description="HTH araC/xylS-type" evidence="4">
    <location>
        <begin position="1"/>
        <end position="59"/>
    </location>
</feature>
<gene>
    <name evidence="5" type="ORF">FMM08_07045</name>
</gene>
<dbReference type="PANTHER" id="PTHR43280:SF2">
    <property type="entry name" value="HTH-TYPE TRANSCRIPTIONAL REGULATOR EXSA"/>
    <property type="match status" value="1"/>
</dbReference>
<dbReference type="GO" id="GO:0043565">
    <property type="term" value="F:sequence-specific DNA binding"/>
    <property type="evidence" value="ECO:0007669"/>
    <property type="project" value="InterPro"/>
</dbReference>
<dbReference type="SUPFAM" id="SSF46689">
    <property type="entry name" value="Homeodomain-like"/>
    <property type="match status" value="1"/>
</dbReference>
<dbReference type="EMBL" id="VKAC01000003">
    <property type="protein sequence ID" value="TXR57200.1"/>
    <property type="molecule type" value="Genomic_DNA"/>
</dbReference>
<keyword evidence="3" id="KW-0804">Transcription</keyword>
<evidence type="ECO:0000313" key="6">
    <source>
        <dbReference type="Proteomes" id="UP000321234"/>
    </source>
</evidence>
<dbReference type="OrthoDB" id="345413at2"/>
<dbReference type="Pfam" id="PF12833">
    <property type="entry name" value="HTH_18"/>
    <property type="match status" value="1"/>
</dbReference>
<reference evidence="5 6" key="1">
    <citation type="submission" date="2019-07" db="EMBL/GenBank/DDBJ databases">
        <title>Quadrisphaera sp. strain DD2A genome sequencing and assembly.</title>
        <authorList>
            <person name="Kim I."/>
        </authorList>
    </citation>
    <scope>NUCLEOTIDE SEQUENCE [LARGE SCALE GENOMIC DNA]</scope>
    <source>
        <strain evidence="5 6">DD2A</strain>
    </source>
</reference>
<protein>
    <submittedName>
        <fullName evidence="5">Helix-turn-helix transcriptional regulator</fullName>
    </submittedName>
</protein>
<dbReference type="AlphaFoldDB" id="A0A5C8ZK34"/>
<evidence type="ECO:0000313" key="5">
    <source>
        <dbReference type="EMBL" id="TXR57200.1"/>
    </source>
</evidence>
<dbReference type="InterPro" id="IPR018060">
    <property type="entry name" value="HTH_AraC"/>
</dbReference>
<dbReference type="Proteomes" id="UP000321234">
    <property type="component" value="Unassembled WGS sequence"/>
</dbReference>
<dbReference type="InterPro" id="IPR009057">
    <property type="entry name" value="Homeodomain-like_sf"/>
</dbReference>
<accession>A0A5C8ZK34</accession>
<name>A0A5C8ZK34_9ACTN</name>
<dbReference type="SMART" id="SM00342">
    <property type="entry name" value="HTH_ARAC"/>
    <property type="match status" value="1"/>
</dbReference>